<dbReference type="PANTHER" id="PTHR38601:SF1">
    <property type="entry name" value="HYDROGENASE-4 COMPONENT E"/>
    <property type="match status" value="1"/>
</dbReference>
<sequence>MSTLFLQFLLQIIFLTIVFLHITKKNLDAIFAYGIQSLAILILLINSFFETGDISLLFIALLVCIVKVILAPGFFAQLIKKNELIFSASTYLNMPLTLVVLATLTAMAHSYRFSPITNIIPANETLLSLALSTMFLSLFLIVNRKGALSQIIGILSLENSIVAFAIFAGLEQSLGLQIGILFDISIWLIIATVFISMIYKQFGSLDVTDMKKLKE</sequence>
<evidence type="ECO:0000256" key="1">
    <source>
        <dbReference type="ARBA" id="ARBA00004651"/>
    </source>
</evidence>
<evidence type="ECO:0000256" key="4">
    <source>
        <dbReference type="ARBA" id="ARBA00022989"/>
    </source>
</evidence>
<feature type="transmembrane region" description="Helical" evidence="6">
    <location>
        <begin position="180"/>
        <end position="199"/>
    </location>
</feature>
<evidence type="ECO:0008006" key="9">
    <source>
        <dbReference type="Google" id="ProtNLM"/>
    </source>
</evidence>
<feature type="transmembrane region" description="Helical" evidence="6">
    <location>
        <begin position="30"/>
        <end position="49"/>
    </location>
</feature>
<evidence type="ECO:0000256" key="5">
    <source>
        <dbReference type="ARBA" id="ARBA00023136"/>
    </source>
</evidence>
<dbReference type="STRING" id="1802207.A3D44_04015"/>
<name>A0A1G2I1H1_9BACT</name>
<protein>
    <recommendedName>
        <fullName evidence="9">Hydrogenase</fullName>
    </recommendedName>
</protein>
<dbReference type="AlphaFoldDB" id="A0A1G2I1H1"/>
<feature type="transmembrane region" description="Helical" evidence="6">
    <location>
        <begin position="91"/>
        <end position="113"/>
    </location>
</feature>
<feature type="transmembrane region" description="Helical" evidence="6">
    <location>
        <begin position="125"/>
        <end position="142"/>
    </location>
</feature>
<comment type="subcellular location">
    <subcellularLocation>
        <location evidence="1">Cell membrane</location>
        <topology evidence="1">Multi-pass membrane protein</topology>
    </subcellularLocation>
</comment>
<evidence type="ECO:0000256" key="3">
    <source>
        <dbReference type="ARBA" id="ARBA00022692"/>
    </source>
</evidence>
<keyword evidence="4 6" id="KW-1133">Transmembrane helix</keyword>
<evidence type="ECO:0000313" key="7">
    <source>
        <dbReference type="EMBL" id="OGZ68652.1"/>
    </source>
</evidence>
<feature type="transmembrane region" description="Helical" evidence="6">
    <location>
        <begin position="56"/>
        <end position="79"/>
    </location>
</feature>
<reference evidence="7 8" key="1">
    <citation type="journal article" date="2016" name="Nat. Commun.">
        <title>Thousands of microbial genomes shed light on interconnected biogeochemical processes in an aquifer system.</title>
        <authorList>
            <person name="Anantharaman K."/>
            <person name="Brown C.T."/>
            <person name="Hug L.A."/>
            <person name="Sharon I."/>
            <person name="Castelle C.J."/>
            <person name="Probst A.J."/>
            <person name="Thomas B.C."/>
            <person name="Singh A."/>
            <person name="Wilkins M.J."/>
            <person name="Karaoz U."/>
            <person name="Brodie E.L."/>
            <person name="Williams K.H."/>
            <person name="Hubbard S.S."/>
            <person name="Banfield J.F."/>
        </authorList>
    </citation>
    <scope>NUCLEOTIDE SEQUENCE [LARGE SCALE GENOMIC DNA]</scope>
</reference>
<gene>
    <name evidence="7" type="ORF">A3D44_04015</name>
</gene>
<proteinExistence type="predicted"/>
<evidence type="ECO:0000256" key="6">
    <source>
        <dbReference type="SAM" id="Phobius"/>
    </source>
</evidence>
<comment type="caution">
    <text evidence="7">The sequence shown here is derived from an EMBL/GenBank/DDBJ whole genome shotgun (WGS) entry which is preliminary data.</text>
</comment>
<evidence type="ECO:0000313" key="8">
    <source>
        <dbReference type="Proteomes" id="UP000178820"/>
    </source>
</evidence>
<dbReference type="Proteomes" id="UP000178820">
    <property type="component" value="Unassembled WGS sequence"/>
</dbReference>
<dbReference type="InterPro" id="IPR038730">
    <property type="entry name" value="HyfE-like"/>
</dbReference>
<feature type="transmembrane region" description="Helical" evidence="6">
    <location>
        <begin position="148"/>
        <end position="168"/>
    </location>
</feature>
<accession>A0A1G2I1H1</accession>
<keyword evidence="3 6" id="KW-0812">Transmembrane</keyword>
<dbReference type="EMBL" id="MHOT01000019">
    <property type="protein sequence ID" value="OGZ68652.1"/>
    <property type="molecule type" value="Genomic_DNA"/>
</dbReference>
<dbReference type="GO" id="GO:0005886">
    <property type="term" value="C:plasma membrane"/>
    <property type="evidence" value="ECO:0007669"/>
    <property type="project" value="UniProtKB-SubCell"/>
</dbReference>
<evidence type="ECO:0000256" key="2">
    <source>
        <dbReference type="ARBA" id="ARBA00022475"/>
    </source>
</evidence>
<organism evidence="7 8">
    <name type="scientific">Candidatus Staskawiczbacteria bacterium RIFCSPHIGHO2_02_FULL_42_22</name>
    <dbReference type="NCBI Taxonomy" id="1802207"/>
    <lineage>
        <taxon>Bacteria</taxon>
        <taxon>Candidatus Staskawicziibacteriota</taxon>
    </lineage>
</organism>
<keyword evidence="5 6" id="KW-0472">Membrane</keyword>
<dbReference type="PANTHER" id="PTHR38601">
    <property type="entry name" value="HYDROGENASE-4 COMPONENT E"/>
    <property type="match status" value="1"/>
</dbReference>
<keyword evidence="2" id="KW-1003">Cell membrane</keyword>